<feature type="signal peptide" evidence="1">
    <location>
        <begin position="1"/>
        <end position="21"/>
    </location>
</feature>
<evidence type="ECO:0000256" key="1">
    <source>
        <dbReference type="SAM" id="SignalP"/>
    </source>
</evidence>
<sequence>MRRRLTLLLLTSIVAASMLLAGCTDNNNNAEQAPTTTTTEQTSTQASIELEQTAFPLIAWKMDNSHLIPVKGKVLSDGKPVVGVEVGITGKRMMTTDENGSFELLVDQSIPQSIPLQISSTEQATIDGKALGSSAQEKLKVAVSHIDVYYPIQITEVKADSSNPEKVEVHARAKVEEGQTFPKISLDKYAIQGTVKDANGNPVEGAMVSIIRDNGEGFSRSQPSNAKGEYRLFYSPEEDEDLILNVHVGETRYTLPENKVYRFPDETSVNTDITLPETGTVITDKPPTLVSKAAKGAQYWAQVIGLSVDPSVEYTISLPQEDGSFVLKIDKAEWDKSPKFYQTQMRHFSETEMKEGDFIPSTWIPAPSKGDPAGIAPQSL</sequence>
<dbReference type="SUPFAM" id="SSF49464">
    <property type="entry name" value="Carboxypeptidase regulatory domain-like"/>
    <property type="match status" value="1"/>
</dbReference>
<dbReference type="EMBL" id="AP019400">
    <property type="protein sequence ID" value="BBI33544.1"/>
    <property type="molecule type" value="Genomic_DNA"/>
</dbReference>
<proteinExistence type="predicted"/>
<dbReference type="RefSeq" id="WP_130609421.1">
    <property type="nucleotide sequence ID" value="NZ_AP019400.1"/>
</dbReference>
<gene>
    <name evidence="2" type="ORF">KCTCHS21_29430</name>
</gene>
<dbReference type="OrthoDB" id="2788780at2"/>
<keyword evidence="3" id="KW-1185">Reference proteome</keyword>
<evidence type="ECO:0000313" key="2">
    <source>
        <dbReference type="EMBL" id="BBI33544.1"/>
    </source>
</evidence>
<dbReference type="Gene3D" id="2.60.40.1120">
    <property type="entry name" value="Carboxypeptidase-like, regulatory domain"/>
    <property type="match status" value="1"/>
</dbReference>
<dbReference type="InterPro" id="IPR008969">
    <property type="entry name" value="CarboxyPept-like_regulatory"/>
</dbReference>
<dbReference type="Proteomes" id="UP000289856">
    <property type="component" value="Chromosome"/>
</dbReference>
<dbReference type="AlphaFoldDB" id="A0A3T1D648"/>
<protein>
    <recommendedName>
        <fullName evidence="4">Lipoprotein</fullName>
    </recommendedName>
</protein>
<reference evidence="2 3" key="1">
    <citation type="submission" date="2019-01" db="EMBL/GenBank/DDBJ databases">
        <title>Complete genome sequence of Cohnella hallensis HS21 isolated from Korean fir (Abies koreana) rhizospheric soil.</title>
        <authorList>
            <person name="Jiang L."/>
            <person name="Kang S.W."/>
            <person name="Kim S."/>
            <person name="Jung J."/>
            <person name="Kim C.Y."/>
            <person name="Kim D.H."/>
            <person name="Kim S.W."/>
            <person name="Lee J."/>
        </authorList>
    </citation>
    <scope>NUCLEOTIDE SEQUENCE [LARGE SCALE GENOMIC DNA]</scope>
    <source>
        <strain evidence="2 3">HS21</strain>
    </source>
</reference>
<evidence type="ECO:0008006" key="4">
    <source>
        <dbReference type="Google" id="ProtNLM"/>
    </source>
</evidence>
<evidence type="ECO:0000313" key="3">
    <source>
        <dbReference type="Proteomes" id="UP000289856"/>
    </source>
</evidence>
<keyword evidence="1" id="KW-0732">Signal</keyword>
<dbReference type="KEGG" id="cohn:KCTCHS21_29430"/>
<name>A0A3T1D648_9BACL</name>
<accession>A0A3T1D648</accession>
<organism evidence="2 3">
    <name type="scientific">Cohnella abietis</name>
    <dbReference type="NCBI Taxonomy" id="2507935"/>
    <lineage>
        <taxon>Bacteria</taxon>
        <taxon>Bacillati</taxon>
        <taxon>Bacillota</taxon>
        <taxon>Bacilli</taxon>
        <taxon>Bacillales</taxon>
        <taxon>Paenibacillaceae</taxon>
        <taxon>Cohnella</taxon>
    </lineage>
</organism>
<feature type="chain" id="PRO_5039039859" description="Lipoprotein" evidence="1">
    <location>
        <begin position="22"/>
        <end position="380"/>
    </location>
</feature>
<dbReference type="PROSITE" id="PS51257">
    <property type="entry name" value="PROKAR_LIPOPROTEIN"/>
    <property type="match status" value="1"/>
</dbReference>